<feature type="transmembrane region" description="Helical" evidence="1">
    <location>
        <begin position="47"/>
        <end position="68"/>
    </location>
</feature>
<reference evidence="2 3" key="1">
    <citation type="journal article" date="2015" name="Genome Announc.">
        <title>Expanding the biotechnology potential of lactobacilli through comparative genomics of 213 strains and associated genera.</title>
        <authorList>
            <person name="Sun Z."/>
            <person name="Harris H.M."/>
            <person name="McCann A."/>
            <person name="Guo C."/>
            <person name="Argimon S."/>
            <person name="Zhang W."/>
            <person name="Yang X."/>
            <person name="Jeffery I.B."/>
            <person name="Cooney J.C."/>
            <person name="Kagawa T.F."/>
            <person name="Liu W."/>
            <person name="Song Y."/>
            <person name="Salvetti E."/>
            <person name="Wrobel A."/>
            <person name="Rasinkangas P."/>
            <person name="Parkhill J."/>
            <person name="Rea M.C."/>
            <person name="O'Sullivan O."/>
            <person name="Ritari J."/>
            <person name="Douillard F.P."/>
            <person name="Paul Ross R."/>
            <person name="Yang R."/>
            <person name="Briner A.E."/>
            <person name="Felis G.E."/>
            <person name="de Vos W.M."/>
            <person name="Barrangou R."/>
            <person name="Klaenhammer T.R."/>
            <person name="Caufield P.W."/>
            <person name="Cui Y."/>
            <person name="Zhang H."/>
            <person name="O'Toole P.W."/>
        </authorList>
    </citation>
    <scope>NUCLEOTIDE SEQUENCE [LARGE SCALE GENOMIC DNA]</scope>
    <source>
        <strain evidence="2 3">DSM 19682</strain>
    </source>
</reference>
<organism evidence="2 3">
    <name type="scientific">Companilactobacillus nodensis DSM 19682 = JCM 14932 = NBRC 107160</name>
    <dbReference type="NCBI Taxonomy" id="1423775"/>
    <lineage>
        <taxon>Bacteria</taxon>
        <taxon>Bacillati</taxon>
        <taxon>Bacillota</taxon>
        <taxon>Bacilli</taxon>
        <taxon>Lactobacillales</taxon>
        <taxon>Lactobacillaceae</taxon>
        <taxon>Companilactobacillus</taxon>
    </lineage>
</organism>
<dbReference type="eggNOG" id="ENOG5030AJR">
    <property type="taxonomic scope" value="Bacteria"/>
</dbReference>
<evidence type="ECO:0000256" key="1">
    <source>
        <dbReference type="SAM" id="Phobius"/>
    </source>
</evidence>
<keyword evidence="1" id="KW-0812">Transmembrane</keyword>
<evidence type="ECO:0000313" key="2">
    <source>
        <dbReference type="EMBL" id="KRK79860.1"/>
    </source>
</evidence>
<comment type="caution">
    <text evidence="2">The sequence shown here is derived from an EMBL/GenBank/DDBJ whole genome shotgun (WGS) entry which is preliminary data.</text>
</comment>
<keyword evidence="1" id="KW-0472">Membrane</keyword>
<protein>
    <submittedName>
        <fullName evidence="2">Uncharacterized protein</fullName>
    </submittedName>
</protein>
<keyword evidence="1" id="KW-1133">Transmembrane helix</keyword>
<dbReference type="STRING" id="1423775.FD03_GL000562"/>
<keyword evidence="3" id="KW-1185">Reference proteome</keyword>
<sequence>MVIVSIYKIKHNIKFWDKSFTLATIVMINILYSLLERFVDLPYELNSIVTGGLSLVAFGYIVVILWELRKQKKISNSK</sequence>
<evidence type="ECO:0000313" key="3">
    <source>
        <dbReference type="Proteomes" id="UP000051248"/>
    </source>
</evidence>
<gene>
    <name evidence="2" type="ORF">FD03_GL000562</name>
</gene>
<feature type="transmembrane region" description="Helical" evidence="1">
    <location>
        <begin position="15"/>
        <end position="35"/>
    </location>
</feature>
<accession>A0A0R1KG58</accession>
<dbReference type="Proteomes" id="UP000051248">
    <property type="component" value="Unassembled WGS sequence"/>
</dbReference>
<dbReference type="PATRIC" id="fig|1423775.4.peg.571"/>
<dbReference type="EMBL" id="AZDZ01000011">
    <property type="protein sequence ID" value="KRK79860.1"/>
    <property type="molecule type" value="Genomic_DNA"/>
</dbReference>
<proteinExistence type="predicted"/>
<name>A0A0R1KG58_9LACO</name>
<dbReference type="AlphaFoldDB" id="A0A0R1KG58"/>